<reference evidence="2 3" key="1">
    <citation type="submission" date="2014-06" db="EMBL/GenBank/DDBJ databases">
        <title>Draft genome sequence of Bacillus gaemokensis JCM 15801 (MCCC 1A00707).</title>
        <authorList>
            <person name="Lai Q."/>
            <person name="Liu Y."/>
            <person name="Shao Z."/>
        </authorList>
    </citation>
    <scope>NUCLEOTIDE SEQUENCE [LARGE SCALE GENOMIC DNA]</scope>
    <source>
        <strain evidence="2 3">JCM 15801</strain>
    </source>
</reference>
<protein>
    <submittedName>
        <fullName evidence="2">Uncharacterized protein</fullName>
    </submittedName>
</protein>
<organism evidence="2 3">
    <name type="scientific">Bacillus gaemokensis</name>
    <dbReference type="NCBI Taxonomy" id="574375"/>
    <lineage>
        <taxon>Bacteria</taxon>
        <taxon>Bacillati</taxon>
        <taxon>Bacillota</taxon>
        <taxon>Bacilli</taxon>
        <taxon>Bacillales</taxon>
        <taxon>Bacillaceae</taxon>
        <taxon>Bacillus</taxon>
        <taxon>Bacillus cereus group</taxon>
    </lineage>
</organism>
<dbReference type="Proteomes" id="UP000027778">
    <property type="component" value="Unassembled WGS sequence"/>
</dbReference>
<evidence type="ECO:0000313" key="3">
    <source>
        <dbReference type="Proteomes" id="UP000027778"/>
    </source>
</evidence>
<name>A0A073K468_9BACI</name>
<comment type="caution">
    <text evidence="2">The sequence shown here is derived from an EMBL/GenBank/DDBJ whole genome shotgun (WGS) entry which is preliminary data.</text>
</comment>
<feature type="compositionally biased region" description="Gly residues" evidence="1">
    <location>
        <begin position="1"/>
        <end position="20"/>
    </location>
</feature>
<evidence type="ECO:0000256" key="1">
    <source>
        <dbReference type="SAM" id="MobiDB-lite"/>
    </source>
</evidence>
<feature type="region of interest" description="Disordered" evidence="1">
    <location>
        <begin position="101"/>
        <end position="128"/>
    </location>
</feature>
<keyword evidence="3" id="KW-1185">Reference proteome</keyword>
<gene>
    <name evidence="2" type="ORF">BAGA_14730</name>
</gene>
<accession>A0A073K468</accession>
<feature type="non-terminal residue" evidence="2">
    <location>
        <position position="128"/>
    </location>
</feature>
<feature type="non-terminal residue" evidence="2">
    <location>
        <position position="1"/>
    </location>
</feature>
<sequence>ARPAERGGGPGPAQGPGGAGAEPDHRPGLRGADQGEQYRLRGGARRARPVAVDAALAGAARHLAGGCPVSQHAPLPAVAPGAGGLRGVGRVLGIVPDPLRAAGRSGGHHAGCARRGRAGRPGASGADA</sequence>
<dbReference type="AlphaFoldDB" id="A0A073K468"/>
<evidence type="ECO:0000313" key="2">
    <source>
        <dbReference type="EMBL" id="KEK17063.1"/>
    </source>
</evidence>
<feature type="region of interest" description="Disordered" evidence="1">
    <location>
        <begin position="1"/>
        <end position="47"/>
    </location>
</feature>
<proteinExistence type="predicted"/>
<dbReference type="EMBL" id="JOTM01000218">
    <property type="protein sequence ID" value="KEK17063.1"/>
    <property type="molecule type" value="Genomic_DNA"/>
</dbReference>